<dbReference type="HOGENOM" id="CLU_1103367_0_0_1"/>
<proteinExistence type="predicted"/>
<dbReference type="Proteomes" id="UP000054279">
    <property type="component" value="Unassembled WGS sequence"/>
</dbReference>
<dbReference type="SUPFAM" id="SSF53098">
    <property type="entry name" value="Ribonuclease H-like"/>
    <property type="match status" value="1"/>
</dbReference>
<evidence type="ECO:0000313" key="2">
    <source>
        <dbReference type="Proteomes" id="UP000054279"/>
    </source>
</evidence>
<dbReference type="OrthoDB" id="3058553at2759"/>
<keyword evidence="2" id="KW-1185">Reference proteome</keyword>
<name>A0A0C9W4J3_SPHS4</name>
<reference evidence="1 2" key="1">
    <citation type="submission" date="2014-06" db="EMBL/GenBank/DDBJ databases">
        <title>Evolutionary Origins and Diversification of the Mycorrhizal Mutualists.</title>
        <authorList>
            <consortium name="DOE Joint Genome Institute"/>
            <consortium name="Mycorrhizal Genomics Consortium"/>
            <person name="Kohler A."/>
            <person name="Kuo A."/>
            <person name="Nagy L.G."/>
            <person name="Floudas D."/>
            <person name="Copeland A."/>
            <person name="Barry K.W."/>
            <person name="Cichocki N."/>
            <person name="Veneault-Fourrey C."/>
            <person name="LaButti K."/>
            <person name="Lindquist E.A."/>
            <person name="Lipzen A."/>
            <person name="Lundell T."/>
            <person name="Morin E."/>
            <person name="Murat C."/>
            <person name="Riley R."/>
            <person name="Ohm R."/>
            <person name="Sun H."/>
            <person name="Tunlid A."/>
            <person name="Henrissat B."/>
            <person name="Grigoriev I.V."/>
            <person name="Hibbett D.S."/>
            <person name="Martin F."/>
        </authorList>
    </citation>
    <scope>NUCLEOTIDE SEQUENCE [LARGE SCALE GENOMIC DNA]</scope>
    <source>
        <strain evidence="1 2">SS14</strain>
    </source>
</reference>
<gene>
    <name evidence="1" type="ORF">M422DRAFT_248339</name>
</gene>
<dbReference type="EMBL" id="KN837100">
    <property type="protein sequence ID" value="KIJ47775.1"/>
    <property type="molecule type" value="Genomic_DNA"/>
</dbReference>
<organism evidence="1 2">
    <name type="scientific">Sphaerobolus stellatus (strain SS14)</name>
    <dbReference type="NCBI Taxonomy" id="990650"/>
    <lineage>
        <taxon>Eukaryota</taxon>
        <taxon>Fungi</taxon>
        <taxon>Dikarya</taxon>
        <taxon>Basidiomycota</taxon>
        <taxon>Agaricomycotina</taxon>
        <taxon>Agaricomycetes</taxon>
        <taxon>Phallomycetidae</taxon>
        <taxon>Geastrales</taxon>
        <taxon>Sphaerobolaceae</taxon>
        <taxon>Sphaerobolus</taxon>
    </lineage>
</organism>
<dbReference type="AlphaFoldDB" id="A0A0C9W4J3"/>
<protein>
    <submittedName>
        <fullName evidence="1">Uncharacterized protein</fullName>
    </submittedName>
</protein>
<evidence type="ECO:0000313" key="1">
    <source>
        <dbReference type="EMBL" id="KIJ47775.1"/>
    </source>
</evidence>
<dbReference type="InterPro" id="IPR012337">
    <property type="entry name" value="RNaseH-like_sf"/>
</dbReference>
<sequence length="252" mass="28403">MPSKGHTYSIPRSFEPLHPVPRRCGWMKAQALHQHKTLGWWTSDNATTNDKAMKCLAEPGMACSNIVFWHAVEHCIHCSGHTINLTARAFIEAIVLTPASVLKCKLASSEAPPVKKSIFNNESEMDEDEWPDENEDEEAIIDKDTVEAVEYNIGDILGKAIAFVTQLRLSPQAHAFWARCCEQLGLGTLQLLKWVQTRWSSIYDLLTWLFKMKCAIDLFIALADNSLMYIIVIKCWNVNGALQSPICITRLS</sequence>
<accession>A0A0C9W4J3</accession>